<dbReference type="Proteomes" id="UP000595140">
    <property type="component" value="Unassembled WGS sequence"/>
</dbReference>
<keyword evidence="2" id="KW-1185">Reference proteome</keyword>
<evidence type="ECO:0000313" key="2">
    <source>
        <dbReference type="Proteomes" id="UP000595140"/>
    </source>
</evidence>
<dbReference type="AlphaFoldDB" id="A0A484M2G4"/>
<name>A0A484M2G4_9ASTE</name>
<gene>
    <name evidence="1" type="ORF">CCAM_LOCUS24042</name>
</gene>
<organism evidence="1 2">
    <name type="scientific">Cuscuta campestris</name>
    <dbReference type="NCBI Taxonomy" id="132261"/>
    <lineage>
        <taxon>Eukaryota</taxon>
        <taxon>Viridiplantae</taxon>
        <taxon>Streptophyta</taxon>
        <taxon>Embryophyta</taxon>
        <taxon>Tracheophyta</taxon>
        <taxon>Spermatophyta</taxon>
        <taxon>Magnoliopsida</taxon>
        <taxon>eudicotyledons</taxon>
        <taxon>Gunneridae</taxon>
        <taxon>Pentapetalae</taxon>
        <taxon>asterids</taxon>
        <taxon>lamiids</taxon>
        <taxon>Solanales</taxon>
        <taxon>Convolvulaceae</taxon>
        <taxon>Cuscuteae</taxon>
        <taxon>Cuscuta</taxon>
        <taxon>Cuscuta subgen. Grammica</taxon>
        <taxon>Cuscuta sect. Cleistogrammica</taxon>
    </lineage>
</organism>
<sequence>MTSALLYSFLTDKRMFKEAIVANKKSIFKTFHLKDVANYMYCLQQIWVLEGSIPEEVRKHNMIEPEDNAKAME</sequence>
<reference evidence="1 2" key="1">
    <citation type="submission" date="2018-04" db="EMBL/GenBank/DDBJ databases">
        <authorList>
            <person name="Vogel A."/>
        </authorList>
    </citation>
    <scope>NUCLEOTIDE SEQUENCE [LARGE SCALE GENOMIC DNA]</scope>
</reference>
<evidence type="ECO:0000313" key="1">
    <source>
        <dbReference type="EMBL" id="VFQ82266.1"/>
    </source>
</evidence>
<dbReference type="EMBL" id="OOIL02002358">
    <property type="protein sequence ID" value="VFQ82266.1"/>
    <property type="molecule type" value="Genomic_DNA"/>
</dbReference>
<protein>
    <submittedName>
        <fullName evidence="1">Uncharacterized protein</fullName>
    </submittedName>
</protein>
<proteinExistence type="predicted"/>
<accession>A0A484M2G4</accession>